<dbReference type="CDD" id="cd00038">
    <property type="entry name" value="CAP_ED"/>
    <property type="match status" value="1"/>
</dbReference>
<dbReference type="EC" id="2.3.2.27" evidence="2"/>
<dbReference type="Proteomes" id="UP001642484">
    <property type="component" value="Unassembled WGS sequence"/>
</dbReference>
<dbReference type="SUPFAM" id="SSF51206">
    <property type="entry name" value="cAMP-binding domain-like"/>
    <property type="match status" value="1"/>
</dbReference>
<reference evidence="8 9" key="1">
    <citation type="submission" date="2024-02" db="EMBL/GenBank/DDBJ databases">
        <authorList>
            <person name="Chen Y."/>
            <person name="Shah S."/>
            <person name="Dougan E. K."/>
            <person name="Thang M."/>
            <person name="Chan C."/>
        </authorList>
    </citation>
    <scope>NUCLEOTIDE SEQUENCE [LARGE SCALE GENOMIC DNA]</scope>
</reference>
<gene>
    <name evidence="8" type="ORF">CCMP2556_LOCUS40984</name>
</gene>
<dbReference type="Gene3D" id="3.30.40.10">
    <property type="entry name" value="Zinc/RING finger domain, C3HC4 (zinc finger)"/>
    <property type="match status" value="1"/>
</dbReference>
<protein>
    <recommendedName>
        <fullName evidence="2">RING-type E3 ubiquitin transferase</fullName>
        <ecNumber evidence="2">2.3.2.27</ecNumber>
    </recommendedName>
</protein>
<feature type="domain" description="U-box" evidence="7">
    <location>
        <begin position="15"/>
        <end position="80"/>
    </location>
</feature>
<keyword evidence="3" id="KW-0808">Transferase</keyword>
<dbReference type="InterPro" id="IPR018490">
    <property type="entry name" value="cNMP-bd_dom_sf"/>
</dbReference>
<evidence type="ECO:0000256" key="4">
    <source>
        <dbReference type="ARBA" id="ARBA00022737"/>
    </source>
</evidence>
<evidence type="ECO:0000256" key="6">
    <source>
        <dbReference type="SAM" id="Phobius"/>
    </source>
</evidence>
<evidence type="ECO:0000259" key="7">
    <source>
        <dbReference type="SMART" id="SM00504"/>
    </source>
</evidence>
<dbReference type="SUPFAM" id="SSF57850">
    <property type="entry name" value="RING/U-box"/>
    <property type="match status" value="1"/>
</dbReference>
<dbReference type="InterPro" id="IPR013083">
    <property type="entry name" value="Znf_RING/FYVE/PHD"/>
</dbReference>
<evidence type="ECO:0000256" key="5">
    <source>
        <dbReference type="ARBA" id="ARBA00022786"/>
    </source>
</evidence>
<dbReference type="InterPro" id="IPR014710">
    <property type="entry name" value="RmlC-like_jellyroll"/>
</dbReference>
<evidence type="ECO:0000313" key="8">
    <source>
        <dbReference type="EMBL" id="CAK9084198.1"/>
    </source>
</evidence>
<evidence type="ECO:0000256" key="2">
    <source>
        <dbReference type="ARBA" id="ARBA00012483"/>
    </source>
</evidence>
<dbReference type="SMART" id="SM00504">
    <property type="entry name" value="Ubox"/>
    <property type="match status" value="1"/>
</dbReference>
<proteinExistence type="predicted"/>
<evidence type="ECO:0000256" key="1">
    <source>
        <dbReference type="ARBA" id="ARBA00000900"/>
    </source>
</evidence>
<dbReference type="Pfam" id="PF04564">
    <property type="entry name" value="U-box"/>
    <property type="match status" value="1"/>
</dbReference>
<keyword evidence="6" id="KW-0812">Transmembrane</keyword>
<keyword evidence="6" id="KW-1133">Transmembrane helix</keyword>
<dbReference type="PANTHER" id="PTHR46803:SF2">
    <property type="entry name" value="E3 UBIQUITIN-PROTEIN LIGASE CHIP"/>
    <property type="match status" value="1"/>
</dbReference>
<comment type="caution">
    <text evidence="8">The sequence shown here is derived from an EMBL/GenBank/DDBJ whole genome shotgun (WGS) entry which is preliminary data.</text>
</comment>
<sequence>MEPVVGLIELPEPEWLTCPLTGVMFREPVVNLFGNTYEREMYSKALQHRLVDPLTNLPLPEPDGGALHPNRAVRAAVEAFLKEHPGYLPHGWCTLQVPPAPNASRLASSEQRSFWENLEKKDRQSAQGCARMAAGALFSLRSVLPEYEPRDETSRQVHRVGSILGMCAGLSFGRFGWALGVRLVRALAGELALAPVALLAQPESRLVDWLRSLYRLTMPLPLNWAHVIGAQLFFGRFFLVRLLIKEAIFAKLPVSIYYAAKLCRQDVTSGGEALPDAVSGYLFMPIAVASCIHFVVVGREVGQKCAAKKHDELESSDTFKTLRSLWAAFGGTARLLPLLGAMYGFTALMVRASAFTAGSVHHAVQLRAQSWLQGLTFLEVDGDANDMSLGDQLAPVLLRVARRRLEELRARRGRGGVAPFSEDLGRRALMESSPSKPNRRVFRFRIEPPVPAAFAAPVGRVTEPSAAYNRDRFLDQMLLGEQAKWVDKDWCRPGWGTGLGGRRPRPGERVRPGCVVALQNTGEARDRRGGQQDPVAIPSCATTDATCPATGYATITPDTVLSAKGRTGIKEIYQLSRLLRQSEAFQSLESRSLRQLCRGLRCRSFHAGELVYAMRKPKAATERRNTKGAEGEAAHGFFQILQGQASSSARGASLLPLKEAHRPGVCFPTDCHVEARKEQDGPVEDDFLKTKPGSAVGEDVLLGEERWPYSVVAESELRILWVDAQLFKETCLDLSGEKAARRRVVEVWRRWTVEERWNLEEGGQSNRPSSMAGGSHPEGLFQRYGTFKKDDRKEDEFPWFMFSLFMLILTFYGLVMYGSWEVAQQLEIFAVRSNNVMEIMGRTSSSVGDAVGRSVEENSAKMSSGLGLLREEMSLAVQETGKLKGALSDEKPDGMAEYVRAQKILFAQAERVSIIRAGLKSYGFEQQPEEFVNLLSNILFVLTPLAELVPRHQVAARSLHSSMRSITLIQQGFAKIESVLSSMGHSEKELETYCLGFIENVSIMDDASLVGSYRDMARKNAGSLESDLDSLSNISTFLSSEYMEKLLQLDLVKDLKTMVAKERTALVAKVDQAHEASKDLALASSEAAGAFEMAVGGLKLMAGDLKEELGSLERYVLATGLLMNHLVRDLARFYKTTVMACLAVACAMAFLAFFYACYLENVYENEGVARAFDTEPKERQGCCWKCVTCIGSAFRLTGFYALMLLQDAVSLILVFLTLMMGTISLAQIGVASGCQSAEILSDDAACVKELGELGNFVDADLLQQRSCHDAGLLICESMMANVAMVSHTLLLAVLGTILSCCIPRRLLVVWMSTQHNVAMAEVLADSDRGGKPMDYSAYSVP</sequence>
<feature type="transmembrane region" description="Helical" evidence="6">
    <location>
        <begin position="1133"/>
        <end position="1156"/>
    </location>
</feature>
<dbReference type="InterPro" id="IPR000595">
    <property type="entry name" value="cNMP-bd_dom"/>
</dbReference>
<comment type="catalytic activity">
    <reaction evidence="1">
        <text>S-ubiquitinyl-[E2 ubiquitin-conjugating enzyme]-L-cysteine + [acceptor protein]-L-lysine = [E2 ubiquitin-conjugating enzyme]-L-cysteine + N(6)-ubiquitinyl-[acceptor protein]-L-lysine.</text>
        <dbReference type="EC" id="2.3.2.27"/>
    </reaction>
</comment>
<dbReference type="Gene3D" id="2.60.120.10">
    <property type="entry name" value="Jelly Rolls"/>
    <property type="match status" value="1"/>
</dbReference>
<name>A0ABP0Q854_9DINO</name>
<keyword evidence="4" id="KW-0677">Repeat</keyword>
<dbReference type="InterPro" id="IPR003613">
    <property type="entry name" value="Ubox_domain"/>
</dbReference>
<keyword evidence="5" id="KW-0833">Ubl conjugation pathway</keyword>
<accession>A0ABP0Q854</accession>
<keyword evidence="6" id="KW-0472">Membrane</keyword>
<evidence type="ECO:0000256" key="3">
    <source>
        <dbReference type="ARBA" id="ARBA00022679"/>
    </source>
</evidence>
<dbReference type="PANTHER" id="PTHR46803">
    <property type="entry name" value="E3 UBIQUITIN-PROTEIN LIGASE CHIP"/>
    <property type="match status" value="1"/>
</dbReference>
<dbReference type="EMBL" id="CAXAMN010024151">
    <property type="protein sequence ID" value="CAK9084198.1"/>
    <property type="molecule type" value="Genomic_DNA"/>
</dbReference>
<keyword evidence="9" id="KW-1185">Reference proteome</keyword>
<evidence type="ECO:0000313" key="9">
    <source>
        <dbReference type="Proteomes" id="UP001642484"/>
    </source>
</evidence>
<organism evidence="8 9">
    <name type="scientific">Durusdinium trenchii</name>
    <dbReference type="NCBI Taxonomy" id="1381693"/>
    <lineage>
        <taxon>Eukaryota</taxon>
        <taxon>Sar</taxon>
        <taxon>Alveolata</taxon>
        <taxon>Dinophyceae</taxon>
        <taxon>Suessiales</taxon>
        <taxon>Symbiodiniaceae</taxon>
        <taxon>Durusdinium</taxon>
    </lineage>
</organism>